<accession>A0A6P2D9C6</accession>
<proteinExistence type="predicted"/>
<gene>
    <name evidence="2" type="ORF">SOIL9_04600</name>
</gene>
<protein>
    <submittedName>
        <fullName evidence="2">Uncharacterized protein</fullName>
    </submittedName>
</protein>
<evidence type="ECO:0000256" key="1">
    <source>
        <dbReference type="SAM" id="MobiDB-lite"/>
    </source>
</evidence>
<reference evidence="2 3" key="1">
    <citation type="submission" date="2019-05" db="EMBL/GenBank/DDBJ databases">
        <authorList>
            <consortium name="Science for Life Laboratories"/>
        </authorList>
    </citation>
    <scope>NUCLEOTIDE SEQUENCE [LARGE SCALE GENOMIC DNA]</scope>
    <source>
        <strain evidence="2">Soil9</strain>
    </source>
</reference>
<dbReference type="EMBL" id="LR593886">
    <property type="protein sequence ID" value="VTR97951.1"/>
    <property type="molecule type" value="Genomic_DNA"/>
</dbReference>
<dbReference type="KEGG" id="gms:SOIL9_04600"/>
<feature type="region of interest" description="Disordered" evidence="1">
    <location>
        <begin position="16"/>
        <end position="37"/>
    </location>
</feature>
<evidence type="ECO:0000313" key="3">
    <source>
        <dbReference type="Proteomes" id="UP000464178"/>
    </source>
</evidence>
<keyword evidence="3" id="KW-1185">Reference proteome</keyword>
<organism evidence="2 3">
    <name type="scientific">Gemmata massiliana</name>
    <dbReference type="NCBI Taxonomy" id="1210884"/>
    <lineage>
        <taxon>Bacteria</taxon>
        <taxon>Pseudomonadati</taxon>
        <taxon>Planctomycetota</taxon>
        <taxon>Planctomycetia</taxon>
        <taxon>Gemmatales</taxon>
        <taxon>Gemmataceae</taxon>
        <taxon>Gemmata</taxon>
    </lineage>
</organism>
<sequence>MRGLFAVATLIALADTASGQKTPGVNPKPNDTHAAEF</sequence>
<dbReference type="Proteomes" id="UP000464178">
    <property type="component" value="Chromosome"/>
</dbReference>
<evidence type="ECO:0000313" key="2">
    <source>
        <dbReference type="EMBL" id="VTR97951.1"/>
    </source>
</evidence>
<name>A0A6P2D9C6_9BACT</name>
<dbReference type="AlphaFoldDB" id="A0A6P2D9C6"/>